<dbReference type="EMBL" id="SRLC01000002">
    <property type="protein sequence ID" value="TGE21412.1"/>
    <property type="molecule type" value="Genomic_DNA"/>
</dbReference>
<organism evidence="2 3">
    <name type="scientific">Hymenobacter aquaticus</name>
    <dbReference type="NCBI Taxonomy" id="1867101"/>
    <lineage>
        <taxon>Bacteria</taxon>
        <taxon>Pseudomonadati</taxon>
        <taxon>Bacteroidota</taxon>
        <taxon>Cytophagia</taxon>
        <taxon>Cytophagales</taxon>
        <taxon>Hymenobacteraceae</taxon>
        <taxon>Hymenobacter</taxon>
    </lineage>
</organism>
<evidence type="ECO:0000313" key="2">
    <source>
        <dbReference type="EMBL" id="TGE21412.1"/>
    </source>
</evidence>
<protein>
    <submittedName>
        <fullName evidence="2">WG repeat-containing protein</fullName>
    </submittedName>
</protein>
<dbReference type="InterPro" id="IPR032774">
    <property type="entry name" value="WG_beta_rep"/>
</dbReference>
<dbReference type="SUPFAM" id="SSF69360">
    <property type="entry name" value="Cell wall binding repeat"/>
    <property type="match status" value="1"/>
</dbReference>
<dbReference type="RefSeq" id="WP_135463962.1">
    <property type="nucleotide sequence ID" value="NZ_SRLC01000002.1"/>
</dbReference>
<comment type="caution">
    <text evidence="2">The sequence shown here is derived from an EMBL/GenBank/DDBJ whole genome shotgun (WGS) entry which is preliminary data.</text>
</comment>
<accession>A0A4Z0PY83</accession>
<dbReference type="PANTHER" id="PTHR37841:SF1">
    <property type="entry name" value="DUF3298 DOMAIN-CONTAINING PROTEIN"/>
    <property type="match status" value="1"/>
</dbReference>
<feature type="chain" id="PRO_5021217545" evidence="1">
    <location>
        <begin position="30"/>
        <end position="266"/>
    </location>
</feature>
<proteinExistence type="predicted"/>
<dbReference type="OrthoDB" id="2485468at2"/>
<reference evidence="2 3" key="1">
    <citation type="submission" date="2019-04" db="EMBL/GenBank/DDBJ databases">
        <authorList>
            <person name="Feng G."/>
            <person name="Zhang J."/>
            <person name="Zhu H."/>
        </authorList>
    </citation>
    <scope>NUCLEOTIDE SEQUENCE [LARGE SCALE GENOMIC DNA]</scope>
    <source>
        <strain evidence="2 3">JCM 31653</strain>
    </source>
</reference>
<evidence type="ECO:0000256" key="1">
    <source>
        <dbReference type="SAM" id="SignalP"/>
    </source>
</evidence>
<keyword evidence="1" id="KW-0732">Signal</keyword>
<dbReference type="Proteomes" id="UP000297549">
    <property type="component" value="Unassembled WGS sequence"/>
</dbReference>
<dbReference type="PANTHER" id="PTHR37841">
    <property type="entry name" value="GLR2918 PROTEIN"/>
    <property type="match status" value="1"/>
</dbReference>
<gene>
    <name evidence="2" type="ORF">E5K00_14075</name>
</gene>
<feature type="signal peptide" evidence="1">
    <location>
        <begin position="1"/>
        <end position="29"/>
    </location>
</feature>
<evidence type="ECO:0000313" key="3">
    <source>
        <dbReference type="Proteomes" id="UP000297549"/>
    </source>
</evidence>
<dbReference type="AlphaFoldDB" id="A0A4Z0PY83"/>
<name>A0A4Z0PY83_9BACT</name>
<sequence length="266" mass="29053">MPGFFFPASVLKPASVLLLGLLLAAPLGAQQAPARLIPCRKGTKWGYADQSRRVVLPLLYDEAGPFVQEVAWVRIGSLYGYIDGGGNPVTPVHFTRAGSFVQGRATVELGGETFQITTSGQRITQEPEPAPETEFLTQGDMVRQNGKVGFRFTVGQAVVPALYDEIQENYNGLLFVRQGTKWGVINSKGTLTLPLEYDAIRAVEANNFAYAIVEQQGRFGYLAEDGRLLVPIKYSAAEPFVASVARVTTPDGRTGYIDVRGREFFD</sequence>
<keyword evidence="3" id="KW-1185">Reference proteome</keyword>
<dbReference type="Pfam" id="PF14903">
    <property type="entry name" value="WG_beta_rep"/>
    <property type="match status" value="3"/>
</dbReference>